<sequence length="246" mass="28823">MSRCFTNPALKDHKAMELNEEWTNFMKRIGEVSGLVKDLASGDKDKADAAKVLADRYLEGKDINVDDVKMTVKHDRTVINQKAFKSLEKNDTGELDKDAWMAEVSKDAERRALDRKIRHEKADTLKTQAIKAFRRQEYEKALSCYNRAIEQVKDNPMFYCDRALTNIKLGNYQKVFNDCEWALRLNEKSFKARLYMAKAHKMLNEVDKLEECKKELYEMFPQHDDLIKYFLNKEEGMVEDDESQDI</sequence>
<keyword evidence="2" id="KW-1185">Reference proteome</keyword>
<evidence type="ECO:0000313" key="2">
    <source>
        <dbReference type="Proteomes" id="UP001152562"/>
    </source>
</evidence>
<proteinExistence type="predicted"/>
<dbReference type="GO" id="GO:0007288">
    <property type="term" value="P:sperm axoneme assembly"/>
    <property type="evidence" value="ECO:0007669"/>
    <property type="project" value="TreeGrafter"/>
</dbReference>
<reference evidence="1" key="1">
    <citation type="submission" date="2022-05" db="EMBL/GenBank/DDBJ databases">
        <authorList>
            <person name="Okamura Y."/>
        </authorList>
    </citation>
    <scope>NUCLEOTIDE SEQUENCE</scope>
</reference>
<dbReference type="InterPro" id="IPR011990">
    <property type="entry name" value="TPR-like_helical_dom_sf"/>
</dbReference>
<dbReference type="GO" id="GO:0005737">
    <property type="term" value="C:cytoplasm"/>
    <property type="evidence" value="ECO:0007669"/>
    <property type="project" value="TreeGrafter"/>
</dbReference>
<evidence type="ECO:0000313" key="1">
    <source>
        <dbReference type="EMBL" id="CAH4035679.1"/>
    </source>
</evidence>
<protein>
    <recommendedName>
        <fullName evidence="3">Tetratricopeptide repeat protein 12</fullName>
    </recommendedName>
</protein>
<dbReference type="Gene3D" id="1.25.40.10">
    <property type="entry name" value="Tetratricopeptide repeat domain"/>
    <property type="match status" value="1"/>
</dbReference>
<dbReference type="Proteomes" id="UP001152562">
    <property type="component" value="Unassembled WGS sequence"/>
</dbReference>
<dbReference type="PANTHER" id="PTHR46540">
    <property type="entry name" value="TETRATRICOPEPTIDE REPEAT PROTEIN 12"/>
    <property type="match status" value="1"/>
</dbReference>
<comment type="caution">
    <text evidence="1">The sequence shown here is derived from an EMBL/GenBank/DDBJ whole genome shotgun (WGS) entry which is preliminary data.</text>
</comment>
<dbReference type="AlphaFoldDB" id="A0A9P0TPU1"/>
<evidence type="ECO:0008006" key="3">
    <source>
        <dbReference type="Google" id="ProtNLM"/>
    </source>
</evidence>
<name>A0A9P0TPU1_PIEBR</name>
<dbReference type="SMART" id="SM00028">
    <property type="entry name" value="TPR"/>
    <property type="match status" value="2"/>
</dbReference>
<dbReference type="EMBL" id="CALOZG010000042">
    <property type="protein sequence ID" value="CAH4035679.1"/>
    <property type="molecule type" value="Genomic_DNA"/>
</dbReference>
<dbReference type="GO" id="GO:0070286">
    <property type="term" value="P:axonemal dynein complex assembly"/>
    <property type="evidence" value="ECO:0007669"/>
    <property type="project" value="TreeGrafter"/>
</dbReference>
<dbReference type="GO" id="GO:0005813">
    <property type="term" value="C:centrosome"/>
    <property type="evidence" value="ECO:0007669"/>
    <property type="project" value="TreeGrafter"/>
</dbReference>
<dbReference type="SUPFAM" id="SSF48452">
    <property type="entry name" value="TPR-like"/>
    <property type="match status" value="1"/>
</dbReference>
<dbReference type="Pfam" id="PF13414">
    <property type="entry name" value="TPR_11"/>
    <property type="match status" value="1"/>
</dbReference>
<dbReference type="InterPro" id="IPR043195">
    <property type="entry name" value="TTC12"/>
</dbReference>
<dbReference type="InterPro" id="IPR019734">
    <property type="entry name" value="TPR_rpt"/>
</dbReference>
<accession>A0A9P0TPU1</accession>
<dbReference type="PANTHER" id="PTHR46540:SF1">
    <property type="entry name" value="TETRATRICOPEPTIDE REPEAT PROTEIN 12"/>
    <property type="match status" value="1"/>
</dbReference>
<organism evidence="1 2">
    <name type="scientific">Pieris brassicae</name>
    <name type="common">White butterfly</name>
    <name type="synonym">Large white butterfly</name>
    <dbReference type="NCBI Taxonomy" id="7116"/>
    <lineage>
        <taxon>Eukaryota</taxon>
        <taxon>Metazoa</taxon>
        <taxon>Ecdysozoa</taxon>
        <taxon>Arthropoda</taxon>
        <taxon>Hexapoda</taxon>
        <taxon>Insecta</taxon>
        <taxon>Pterygota</taxon>
        <taxon>Neoptera</taxon>
        <taxon>Endopterygota</taxon>
        <taxon>Lepidoptera</taxon>
        <taxon>Glossata</taxon>
        <taxon>Ditrysia</taxon>
        <taxon>Papilionoidea</taxon>
        <taxon>Pieridae</taxon>
        <taxon>Pierinae</taxon>
        <taxon>Pieris</taxon>
    </lineage>
</organism>
<gene>
    <name evidence="1" type="ORF">PIBRA_LOCUS11717</name>
</gene>